<dbReference type="GO" id="GO:0003676">
    <property type="term" value="F:nucleic acid binding"/>
    <property type="evidence" value="ECO:0007669"/>
    <property type="project" value="InterPro"/>
</dbReference>
<dbReference type="EMBL" id="JAQQAF010000003">
    <property type="protein sequence ID" value="KAJ8497822.1"/>
    <property type="molecule type" value="Genomic_DNA"/>
</dbReference>
<dbReference type="SMART" id="SM00474">
    <property type="entry name" value="35EXOc"/>
    <property type="match status" value="1"/>
</dbReference>
<evidence type="ECO:0000259" key="4">
    <source>
        <dbReference type="SMART" id="SM00474"/>
    </source>
</evidence>
<reference evidence="5 6" key="1">
    <citation type="submission" date="2022-12" db="EMBL/GenBank/DDBJ databases">
        <title>Chromosome-scale assembly of the Ensete ventricosum genome.</title>
        <authorList>
            <person name="Dussert Y."/>
            <person name="Stocks J."/>
            <person name="Wendawek A."/>
            <person name="Woldeyes F."/>
            <person name="Nichols R.A."/>
            <person name="Borrell J.S."/>
        </authorList>
    </citation>
    <scope>NUCLEOTIDE SEQUENCE [LARGE SCALE GENOMIC DNA]</scope>
    <source>
        <strain evidence="6">cv. Maze</strain>
        <tissue evidence="5">Seeds</tissue>
    </source>
</reference>
<dbReference type="InterPro" id="IPR002562">
    <property type="entry name" value="3'-5'_exonuclease_dom"/>
</dbReference>
<dbReference type="Pfam" id="PF01612">
    <property type="entry name" value="DNA_pol_A_exo1"/>
    <property type="match status" value="1"/>
</dbReference>
<feature type="domain" description="3'-5' exonuclease" evidence="4">
    <location>
        <begin position="54"/>
        <end position="225"/>
    </location>
</feature>
<proteinExistence type="predicted"/>
<keyword evidence="3" id="KW-0472">Membrane</keyword>
<keyword evidence="3" id="KW-1133">Transmembrane helix</keyword>
<feature type="transmembrane region" description="Helical" evidence="3">
    <location>
        <begin position="41"/>
        <end position="61"/>
    </location>
</feature>
<evidence type="ECO:0000313" key="5">
    <source>
        <dbReference type="EMBL" id="KAJ8497822.1"/>
    </source>
</evidence>
<sequence length="226" mass="24359">MDGLPISKCLPESFLVSPIKQKSSSSSPPQGYRIMNSTERILIAGSFVTVTVTYAASTVVAQLRALRSAKSGDSKLVVGLDVEWLSHDDRNAKVALLQLCSGTHCLIVQLHHLDYIPTELLHFLADPTVDFVGVGITNDAHKLREDYGWGVGNAVELAPLAAKKKGPFGGQGLADLSRAVVGITIDKPSRLACVDWTLKHLSHDHIVYAATDAYVSYLIGEKLLAN</sequence>
<dbReference type="PANTHER" id="PTHR13620:SF121">
    <property type="entry name" value="EMB|CAB82946.1-RELATED"/>
    <property type="match status" value="1"/>
</dbReference>
<dbReference type="CDD" id="cd06141">
    <property type="entry name" value="WRN_exo"/>
    <property type="match status" value="1"/>
</dbReference>
<dbReference type="GO" id="GO:0008408">
    <property type="term" value="F:3'-5' exonuclease activity"/>
    <property type="evidence" value="ECO:0007669"/>
    <property type="project" value="InterPro"/>
</dbReference>
<protein>
    <recommendedName>
        <fullName evidence="4">3'-5' exonuclease domain-containing protein</fullName>
    </recommendedName>
</protein>
<evidence type="ECO:0000256" key="2">
    <source>
        <dbReference type="ARBA" id="ARBA00022801"/>
    </source>
</evidence>
<dbReference type="SUPFAM" id="SSF53098">
    <property type="entry name" value="Ribonuclease H-like"/>
    <property type="match status" value="1"/>
</dbReference>
<evidence type="ECO:0000256" key="3">
    <source>
        <dbReference type="SAM" id="Phobius"/>
    </source>
</evidence>
<dbReference type="PANTHER" id="PTHR13620">
    <property type="entry name" value="3-5 EXONUCLEASE"/>
    <property type="match status" value="1"/>
</dbReference>
<accession>A0AAV8RGU4</accession>
<dbReference type="Gene3D" id="3.30.420.10">
    <property type="entry name" value="Ribonuclease H-like superfamily/Ribonuclease H"/>
    <property type="match status" value="1"/>
</dbReference>
<dbReference type="Proteomes" id="UP001222027">
    <property type="component" value="Unassembled WGS sequence"/>
</dbReference>
<keyword evidence="1" id="KW-0540">Nuclease</keyword>
<dbReference type="AlphaFoldDB" id="A0AAV8RGU4"/>
<keyword evidence="6" id="KW-1185">Reference proteome</keyword>
<dbReference type="GO" id="GO:0005737">
    <property type="term" value="C:cytoplasm"/>
    <property type="evidence" value="ECO:0007669"/>
    <property type="project" value="TreeGrafter"/>
</dbReference>
<dbReference type="InterPro" id="IPR012337">
    <property type="entry name" value="RNaseH-like_sf"/>
</dbReference>
<evidence type="ECO:0000256" key="1">
    <source>
        <dbReference type="ARBA" id="ARBA00022722"/>
    </source>
</evidence>
<dbReference type="InterPro" id="IPR051132">
    <property type="entry name" value="3-5_Exonuclease_domain"/>
</dbReference>
<dbReference type="GO" id="GO:0005634">
    <property type="term" value="C:nucleus"/>
    <property type="evidence" value="ECO:0007669"/>
    <property type="project" value="TreeGrafter"/>
</dbReference>
<name>A0AAV8RGU4_ENSVE</name>
<evidence type="ECO:0000313" key="6">
    <source>
        <dbReference type="Proteomes" id="UP001222027"/>
    </source>
</evidence>
<dbReference type="GO" id="GO:0006139">
    <property type="term" value="P:nucleobase-containing compound metabolic process"/>
    <property type="evidence" value="ECO:0007669"/>
    <property type="project" value="InterPro"/>
</dbReference>
<gene>
    <name evidence="5" type="ORF">OPV22_008374</name>
</gene>
<keyword evidence="2" id="KW-0378">Hydrolase</keyword>
<comment type="caution">
    <text evidence="5">The sequence shown here is derived from an EMBL/GenBank/DDBJ whole genome shotgun (WGS) entry which is preliminary data.</text>
</comment>
<dbReference type="InterPro" id="IPR036397">
    <property type="entry name" value="RNaseH_sf"/>
</dbReference>
<keyword evidence="3" id="KW-0812">Transmembrane</keyword>
<organism evidence="5 6">
    <name type="scientific">Ensete ventricosum</name>
    <name type="common">Abyssinian banana</name>
    <name type="synonym">Musa ensete</name>
    <dbReference type="NCBI Taxonomy" id="4639"/>
    <lineage>
        <taxon>Eukaryota</taxon>
        <taxon>Viridiplantae</taxon>
        <taxon>Streptophyta</taxon>
        <taxon>Embryophyta</taxon>
        <taxon>Tracheophyta</taxon>
        <taxon>Spermatophyta</taxon>
        <taxon>Magnoliopsida</taxon>
        <taxon>Liliopsida</taxon>
        <taxon>Zingiberales</taxon>
        <taxon>Musaceae</taxon>
        <taxon>Ensete</taxon>
    </lineage>
</organism>